<dbReference type="Gene3D" id="2.70.70.10">
    <property type="entry name" value="Glucose Permease (Domain IIA)"/>
    <property type="match status" value="1"/>
</dbReference>
<keyword evidence="7" id="KW-0472">Membrane</keyword>
<dbReference type="PANTHER" id="PTHR21666">
    <property type="entry name" value="PEPTIDASE-RELATED"/>
    <property type="match status" value="1"/>
</dbReference>
<comment type="caution">
    <text evidence="9">The sequence shown here is derived from an EMBL/GenBank/DDBJ whole genome shotgun (WGS) entry which is preliminary data.</text>
</comment>
<name>A0ABW2SER6_9BURK</name>
<keyword evidence="4 9" id="KW-0378">Hydrolase</keyword>
<dbReference type="InterPro" id="IPR050570">
    <property type="entry name" value="Cell_wall_metabolism_enzyme"/>
</dbReference>
<keyword evidence="2" id="KW-0645">Protease</keyword>
<evidence type="ECO:0000313" key="10">
    <source>
        <dbReference type="Proteomes" id="UP001596457"/>
    </source>
</evidence>
<dbReference type="EMBL" id="JBHTBZ010000043">
    <property type="protein sequence ID" value="MFC7461660.1"/>
    <property type="molecule type" value="Genomic_DNA"/>
</dbReference>
<accession>A0ABW2SER6</accession>
<feature type="domain" description="M23ase beta-sheet core" evidence="8">
    <location>
        <begin position="322"/>
        <end position="416"/>
    </location>
</feature>
<evidence type="ECO:0000259" key="8">
    <source>
        <dbReference type="Pfam" id="PF01551"/>
    </source>
</evidence>
<dbReference type="GO" id="GO:0016787">
    <property type="term" value="F:hydrolase activity"/>
    <property type="evidence" value="ECO:0007669"/>
    <property type="project" value="UniProtKB-KW"/>
</dbReference>
<dbReference type="InterPro" id="IPR016047">
    <property type="entry name" value="M23ase_b-sheet_dom"/>
</dbReference>
<dbReference type="SUPFAM" id="SSF51261">
    <property type="entry name" value="Duplicated hybrid motif"/>
    <property type="match status" value="1"/>
</dbReference>
<keyword evidence="3" id="KW-0479">Metal-binding</keyword>
<dbReference type="CDD" id="cd12797">
    <property type="entry name" value="M23_peptidase"/>
    <property type="match status" value="1"/>
</dbReference>
<dbReference type="Gene3D" id="3.10.450.350">
    <property type="match status" value="2"/>
</dbReference>
<evidence type="ECO:0000256" key="1">
    <source>
        <dbReference type="ARBA" id="ARBA00001947"/>
    </source>
</evidence>
<evidence type="ECO:0000256" key="7">
    <source>
        <dbReference type="SAM" id="Phobius"/>
    </source>
</evidence>
<keyword evidence="7" id="KW-1133">Transmembrane helix</keyword>
<dbReference type="Proteomes" id="UP001596457">
    <property type="component" value="Unassembled WGS sequence"/>
</dbReference>
<dbReference type="PANTHER" id="PTHR21666:SF288">
    <property type="entry name" value="CELL DIVISION PROTEIN YTFB"/>
    <property type="match status" value="1"/>
</dbReference>
<keyword evidence="5" id="KW-0862">Zinc</keyword>
<sequence length="459" mass="49709">MTRPPRLSEHTRTLVLNLVFLHTVADVLRRHPKRVMGSLGALLLGTGVTAFGVAPLAPDAADLPVRSVSEAIEPALRLVQGGGEATVPFVLFRSDVTRRDDNAQSLLQRLGVSDSAAVAFLRNDPVARGLFSGRTGKLVTVETTDRNEIIRLSARWLSKPDDRQFQRLTLERQNDGFLAKHETADLTASAQLASGTIQSSLFAATDAVRLPDSVASQLADIFSSDIDFRRDLRKGDRFSIVYESLEADGEVLRAGRILSAEFVNDGKQLQTLWFQEPGQKGGYYGFDGKSQRSTYLTSPLEFSRVSSGYGMRFHPIHGGQRAHLGVDFAAPTGTPVRTVGDGVVQFAGWQGGYGNIVVVQHANNQTTAYAHLSRIDVRKGQKIEQGEFIGAVGSTGASTGPHLHFEFRDKGKHIDPLTIARNGESIPVSAAARAQFDQVVHTMRAQLASAATLTQASAQ</sequence>
<dbReference type="RefSeq" id="WP_382202026.1">
    <property type="nucleotide sequence ID" value="NZ_JBHTBZ010000043.1"/>
</dbReference>
<reference evidence="10" key="1">
    <citation type="journal article" date="2019" name="Int. J. Syst. Evol. Microbiol.">
        <title>The Global Catalogue of Microorganisms (GCM) 10K type strain sequencing project: providing services to taxonomists for standard genome sequencing and annotation.</title>
        <authorList>
            <consortium name="The Broad Institute Genomics Platform"/>
            <consortium name="The Broad Institute Genome Sequencing Center for Infectious Disease"/>
            <person name="Wu L."/>
            <person name="Ma J."/>
        </authorList>
    </citation>
    <scope>NUCLEOTIDE SEQUENCE [LARGE SCALE GENOMIC DNA]</scope>
    <source>
        <strain evidence="10">CCUG 53903</strain>
    </source>
</reference>
<keyword evidence="7" id="KW-0812">Transmembrane</keyword>
<evidence type="ECO:0000256" key="6">
    <source>
        <dbReference type="ARBA" id="ARBA00023049"/>
    </source>
</evidence>
<evidence type="ECO:0000256" key="2">
    <source>
        <dbReference type="ARBA" id="ARBA00022670"/>
    </source>
</evidence>
<dbReference type="InterPro" id="IPR011055">
    <property type="entry name" value="Dup_hybrid_motif"/>
</dbReference>
<evidence type="ECO:0000256" key="4">
    <source>
        <dbReference type="ARBA" id="ARBA00022801"/>
    </source>
</evidence>
<keyword evidence="6" id="KW-0482">Metalloprotease</keyword>
<organism evidence="9 10">
    <name type="scientific">Hydrogenophaga defluvii</name>
    <dbReference type="NCBI Taxonomy" id="249410"/>
    <lineage>
        <taxon>Bacteria</taxon>
        <taxon>Pseudomonadati</taxon>
        <taxon>Pseudomonadota</taxon>
        <taxon>Betaproteobacteria</taxon>
        <taxon>Burkholderiales</taxon>
        <taxon>Comamonadaceae</taxon>
        <taxon>Hydrogenophaga</taxon>
    </lineage>
</organism>
<protein>
    <submittedName>
        <fullName evidence="9">M23 family metallopeptidase</fullName>
        <ecNumber evidence="9">3.4.24.-</ecNumber>
    </submittedName>
</protein>
<evidence type="ECO:0000313" key="9">
    <source>
        <dbReference type="EMBL" id="MFC7461660.1"/>
    </source>
</evidence>
<evidence type="ECO:0000256" key="5">
    <source>
        <dbReference type="ARBA" id="ARBA00022833"/>
    </source>
</evidence>
<gene>
    <name evidence="9" type="ORF">ACFQU0_14600</name>
</gene>
<proteinExistence type="predicted"/>
<keyword evidence="10" id="KW-1185">Reference proteome</keyword>
<dbReference type="Pfam" id="PF01551">
    <property type="entry name" value="Peptidase_M23"/>
    <property type="match status" value="1"/>
</dbReference>
<dbReference type="EC" id="3.4.24.-" evidence="9"/>
<evidence type="ECO:0000256" key="3">
    <source>
        <dbReference type="ARBA" id="ARBA00022723"/>
    </source>
</evidence>
<comment type="cofactor">
    <cofactor evidence="1">
        <name>Zn(2+)</name>
        <dbReference type="ChEBI" id="CHEBI:29105"/>
    </cofactor>
</comment>
<feature type="transmembrane region" description="Helical" evidence="7">
    <location>
        <begin position="39"/>
        <end position="57"/>
    </location>
</feature>